<evidence type="ECO:0000313" key="2">
    <source>
        <dbReference type="Proteomes" id="UP000796761"/>
    </source>
</evidence>
<keyword evidence="2" id="KW-1185">Reference proteome</keyword>
<sequence length="310" mass="35391">MLVHTVQADIIYKLQGFLSSLPSLQQMLGWPVSTKVYLTRGSLQYLCFSLPLESCRPGDKGLVVLSFITKDLFEYLQTTSGKPGMFHGCSNRDIELCADKSMGDACLPSSSHKRVFFSVLSPGVYLPAAHRLNVDYSKLGRSADLLEGRKPLQWDLDRLDRWDKANSMKVNMDSCQILYLGHNNPIQHYRLVTEQCEICLLEKDLGVLVDSQLSMSWSADLLEGRKPLQWDLDRLDRWDKANSMKVNMDSCQILYLGHNNPIQHYRLVTEQCEICLLEKDPGVLVDSQLSMSWCVLRWPRRPKASGLYQQ</sequence>
<dbReference type="Proteomes" id="UP000796761">
    <property type="component" value="Unassembled WGS sequence"/>
</dbReference>
<evidence type="ECO:0000313" key="1">
    <source>
        <dbReference type="EMBL" id="TRZ18725.1"/>
    </source>
</evidence>
<dbReference type="EMBL" id="SWJQ01000212">
    <property type="protein sequence ID" value="TRZ18725.1"/>
    <property type="molecule type" value="Genomic_DNA"/>
</dbReference>
<protein>
    <submittedName>
        <fullName evidence="1">Uncharacterized protein</fullName>
    </submittedName>
</protein>
<dbReference type="PANTHER" id="PTHR33332">
    <property type="entry name" value="REVERSE TRANSCRIPTASE DOMAIN-CONTAINING PROTEIN"/>
    <property type="match status" value="1"/>
</dbReference>
<comment type="caution">
    <text evidence="1">The sequence shown here is derived from an EMBL/GenBank/DDBJ whole genome shotgun (WGS) entry which is preliminary data.</text>
</comment>
<accession>A0A8K1LLL0</accession>
<name>A0A8K1LLL0_9PASS</name>
<gene>
    <name evidence="1" type="ORF">HGM15179_008408</name>
</gene>
<organism evidence="1 2">
    <name type="scientific">Zosterops borbonicus</name>
    <dbReference type="NCBI Taxonomy" id="364589"/>
    <lineage>
        <taxon>Eukaryota</taxon>
        <taxon>Metazoa</taxon>
        <taxon>Chordata</taxon>
        <taxon>Craniata</taxon>
        <taxon>Vertebrata</taxon>
        <taxon>Euteleostomi</taxon>
        <taxon>Archelosauria</taxon>
        <taxon>Archosauria</taxon>
        <taxon>Dinosauria</taxon>
        <taxon>Saurischia</taxon>
        <taxon>Theropoda</taxon>
        <taxon>Coelurosauria</taxon>
        <taxon>Aves</taxon>
        <taxon>Neognathae</taxon>
        <taxon>Neoaves</taxon>
        <taxon>Telluraves</taxon>
        <taxon>Australaves</taxon>
        <taxon>Passeriformes</taxon>
        <taxon>Sylvioidea</taxon>
        <taxon>Zosteropidae</taxon>
        <taxon>Zosterops</taxon>
    </lineage>
</organism>
<proteinExistence type="predicted"/>
<reference evidence="1" key="1">
    <citation type="submission" date="2019-04" db="EMBL/GenBank/DDBJ databases">
        <title>Genome assembly of Zosterops borbonicus 15179.</title>
        <authorList>
            <person name="Leroy T."/>
            <person name="Anselmetti Y."/>
            <person name="Tilak M.-K."/>
            <person name="Nabholz B."/>
        </authorList>
    </citation>
    <scope>NUCLEOTIDE SEQUENCE</scope>
    <source>
        <strain evidence="1">HGM_15179</strain>
        <tissue evidence="1">Muscle</tissue>
    </source>
</reference>
<dbReference type="AlphaFoldDB" id="A0A8K1LLL0"/>